<dbReference type="InterPro" id="IPR001873">
    <property type="entry name" value="ENaC"/>
</dbReference>
<evidence type="ECO:0000256" key="10">
    <source>
        <dbReference type="ARBA" id="ARBA00023201"/>
    </source>
</evidence>
<feature type="compositionally biased region" description="Polar residues" evidence="13">
    <location>
        <begin position="390"/>
        <end position="422"/>
    </location>
</feature>
<evidence type="ECO:0000256" key="11">
    <source>
        <dbReference type="ARBA" id="ARBA00023303"/>
    </source>
</evidence>
<dbReference type="Pfam" id="PF00858">
    <property type="entry name" value="ASC"/>
    <property type="match status" value="1"/>
</dbReference>
<keyword evidence="8 12" id="KW-0406">Ion transport</keyword>
<feature type="compositionally biased region" description="Polar residues" evidence="13">
    <location>
        <begin position="341"/>
        <end position="353"/>
    </location>
</feature>
<evidence type="ECO:0000256" key="14">
    <source>
        <dbReference type="SAM" id="Phobius"/>
    </source>
</evidence>
<dbReference type="Gene3D" id="1.10.287.770">
    <property type="entry name" value="YojJ-like"/>
    <property type="match status" value="1"/>
</dbReference>
<evidence type="ECO:0000256" key="12">
    <source>
        <dbReference type="RuleBase" id="RU000679"/>
    </source>
</evidence>
<dbReference type="GO" id="GO:0005886">
    <property type="term" value="C:plasma membrane"/>
    <property type="evidence" value="ECO:0007669"/>
    <property type="project" value="TreeGrafter"/>
</dbReference>
<feature type="transmembrane region" description="Helical" evidence="14">
    <location>
        <begin position="817"/>
        <end position="837"/>
    </location>
</feature>
<reference evidence="15" key="1">
    <citation type="submission" date="2024-01" db="EMBL/GenBank/DDBJ databases">
        <title>Genome insights into chemosensory and detoxification machineries of broad mite, Polyphagotarsonemus latus (Tarsonemidae: Acari).</title>
        <authorList>
            <person name="Muthugoundar M."/>
            <person name="P J A."/>
            <person name="Augustine N."/>
        </authorList>
    </citation>
    <scope>NUCLEOTIDE SEQUENCE</scope>
</reference>
<comment type="subcellular location">
    <subcellularLocation>
        <location evidence="1">Membrane</location>
        <topology evidence="1">Multi-pass membrane protein</topology>
    </subcellularLocation>
</comment>
<proteinExistence type="evidence at transcript level"/>
<evidence type="ECO:0000256" key="4">
    <source>
        <dbReference type="ARBA" id="ARBA00022461"/>
    </source>
</evidence>
<dbReference type="GO" id="GO:0015280">
    <property type="term" value="F:ligand-gated sodium channel activity"/>
    <property type="evidence" value="ECO:0007669"/>
    <property type="project" value="TreeGrafter"/>
</dbReference>
<dbReference type="AlphaFoldDB" id="A0AAN0LW06"/>
<protein>
    <submittedName>
        <fullName evidence="15">Epithelial sodium channel/degenerin-like protein</fullName>
    </submittedName>
</protein>
<evidence type="ECO:0000256" key="1">
    <source>
        <dbReference type="ARBA" id="ARBA00004141"/>
    </source>
</evidence>
<keyword evidence="11 12" id="KW-0407">Ion channel</keyword>
<feature type="compositionally biased region" description="Basic residues" evidence="13">
    <location>
        <begin position="354"/>
        <end position="364"/>
    </location>
</feature>
<keyword evidence="10 12" id="KW-0739">Sodium transport</keyword>
<accession>A0AAN0LW06</accession>
<evidence type="ECO:0000256" key="8">
    <source>
        <dbReference type="ARBA" id="ARBA00023065"/>
    </source>
</evidence>
<evidence type="ECO:0000313" key="15">
    <source>
        <dbReference type="EMBL" id="WRW34093.1"/>
    </source>
</evidence>
<keyword evidence="5 12" id="KW-0812">Transmembrane</keyword>
<feature type="transmembrane region" description="Helical" evidence="14">
    <location>
        <begin position="221"/>
        <end position="242"/>
    </location>
</feature>
<dbReference type="PANTHER" id="PTHR11690:SF248">
    <property type="entry name" value="PICKPOCKET 17, ISOFORM A"/>
    <property type="match status" value="1"/>
</dbReference>
<keyword evidence="6 14" id="KW-1133">Transmembrane helix</keyword>
<keyword evidence="9 14" id="KW-0472">Membrane</keyword>
<evidence type="ECO:0000256" key="9">
    <source>
        <dbReference type="ARBA" id="ARBA00023136"/>
    </source>
</evidence>
<name>A0AAN0LW06_9ACAR</name>
<dbReference type="PRINTS" id="PR01078">
    <property type="entry name" value="AMINACHANNEL"/>
</dbReference>
<evidence type="ECO:0000256" key="7">
    <source>
        <dbReference type="ARBA" id="ARBA00023053"/>
    </source>
</evidence>
<dbReference type="EMBL" id="PP155019">
    <property type="protein sequence ID" value="WRW34093.1"/>
    <property type="molecule type" value="mRNA"/>
</dbReference>
<keyword evidence="7" id="KW-0915">Sodium</keyword>
<evidence type="ECO:0000256" key="6">
    <source>
        <dbReference type="ARBA" id="ARBA00022989"/>
    </source>
</evidence>
<keyword evidence="3 12" id="KW-0813">Transport</keyword>
<feature type="region of interest" description="Disordered" evidence="13">
    <location>
        <begin position="340"/>
        <end position="422"/>
    </location>
</feature>
<evidence type="ECO:0000256" key="5">
    <source>
        <dbReference type="ARBA" id="ARBA00022692"/>
    </source>
</evidence>
<dbReference type="Gene3D" id="2.60.470.10">
    <property type="entry name" value="Acid-sensing ion channels like domains"/>
    <property type="match status" value="1"/>
</dbReference>
<feature type="compositionally biased region" description="Basic residues" evidence="13">
    <location>
        <begin position="380"/>
        <end position="389"/>
    </location>
</feature>
<sequence>MNFKNKVLNDKIESTQQYLNKRLPWYCETTSPVQWFKQFSNDQFPKVKYKINQNFNKTDSSIEIEKNDNKNDTESNSSITYVKKSNQDLDTIENLKNSNNLSIIIENQLNRFSKNQIDKNEFDKKEIEKNENLRKFSNSSYNQEPWRKFNYPGFRNINFKGSSLSSFKKSSIKKNFFKLKPFVTNFRQRSSSFINLKDMFADSSVPGVREICNSNNNFRKIIWLITFVLFSFLALNAIQQLLSDFYSYPITVDMRMRESRKLAFPAVTICNLNIVRYSALCNSTLNVSMPIELQEKLCGISLSTSKNTSIEDINDILPDSDQGIKTTTLDDYFNYEDEVGNDSTTAKQDSSTHVNRKHKQKFSSKKTNFTDESTTTYKPKITKKTRFKRSPTSNTNTKSHGATGTVSNPNSNINKVTSFPSDTSTEVEMIELTEREEKELQENLTTWLAVMANKNKNLTFFLGHQFDDMILRCTIKSTNCTHPNSFVSSFTPTEGNCYTFIAKTNTNPSPSHTTFKPTTPMSTVTQSTFETSDSFTGTSESPKINPPLQVELFSTTEPPDLSTKTERTTEKKIITTYNEPEHNQVETILAGADHGLELVINLEKNEYLPGTAQIGALVMVHSPDDFGISASEAIMVSPGCATYIGLKMVKISRLPAPYPEQCVDIWPKGLQRKSMLNASYSQQACIKICLQKTIFKRCKCQSAFLEQFEFNGTELRICDTRKRNTRRCVEEVMLRPENKLEDCKCPPRCQVIQYEKTVSLARWPTREDRVSFDRGTKDISISNVAKVVVYYQTMTLQEVTQQAAWTSAKLLSSIGGFMGMYVGFSFLSLFELFEIFFRRIWFLMSRKRPSFKIIAKIIQALIRTRNAAKKNHQNVA</sequence>
<comment type="similarity">
    <text evidence="2 12">Belongs to the amiloride-sensitive sodium channel (TC 1.A.6) family.</text>
</comment>
<evidence type="ECO:0000256" key="2">
    <source>
        <dbReference type="ARBA" id="ARBA00007193"/>
    </source>
</evidence>
<organism evidence="15">
    <name type="scientific">Polyphagotarsonemus latus</name>
    <dbReference type="NCBI Taxonomy" id="1204166"/>
    <lineage>
        <taxon>Eukaryota</taxon>
        <taxon>Metazoa</taxon>
        <taxon>Ecdysozoa</taxon>
        <taxon>Arthropoda</taxon>
        <taxon>Chelicerata</taxon>
        <taxon>Arachnida</taxon>
        <taxon>Acari</taxon>
        <taxon>Acariformes</taxon>
        <taxon>Trombidiformes</taxon>
        <taxon>Prostigmata</taxon>
        <taxon>Eleutherengona</taxon>
        <taxon>Heterostigmata</taxon>
        <taxon>Tarsonemoidea</taxon>
        <taxon>Tarsonemidae</taxon>
        <taxon>Polyphagotarsonemus</taxon>
    </lineage>
</organism>
<dbReference type="PANTHER" id="PTHR11690">
    <property type="entry name" value="AMILORIDE-SENSITIVE SODIUM CHANNEL-RELATED"/>
    <property type="match status" value="1"/>
</dbReference>
<evidence type="ECO:0000256" key="13">
    <source>
        <dbReference type="SAM" id="MobiDB-lite"/>
    </source>
</evidence>
<evidence type="ECO:0000256" key="3">
    <source>
        <dbReference type="ARBA" id="ARBA00022448"/>
    </source>
</evidence>
<keyword evidence="4 12" id="KW-0894">Sodium channel</keyword>